<gene>
    <name evidence="1" type="ORF">GU927_001910</name>
</gene>
<dbReference type="Proteomes" id="UP000731907">
    <property type="component" value="Unassembled WGS sequence"/>
</dbReference>
<dbReference type="EMBL" id="JAAATX020000001">
    <property type="protein sequence ID" value="MBU9696593.1"/>
    <property type="molecule type" value="Genomic_DNA"/>
</dbReference>
<evidence type="ECO:0008006" key="3">
    <source>
        <dbReference type="Google" id="ProtNLM"/>
    </source>
</evidence>
<name>A0ABS6IYK3_9RHOB</name>
<comment type="caution">
    <text evidence="1">The sequence shown here is derived from an EMBL/GenBank/DDBJ whole genome shotgun (WGS) entry which is preliminary data.</text>
</comment>
<accession>A0ABS6IYK3</accession>
<dbReference type="RefSeq" id="WP_161760620.1">
    <property type="nucleotide sequence ID" value="NZ_JAAATX020000001.1"/>
</dbReference>
<protein>
    <recommendedName>
        <fullName evidence="3">DUF1127 domain-containing protein</fullName>
    </recommendedName>
</protein>
<evidence type="ECO:0000313" key="2">
    <source>
        <dbReference type="Proteomes" id="UP000731907"/>
    </source>
</evidence>
<organism evidence="1 2">
    <name type="scientific">Paragemmobacter amnigenus</name>
    <dbReference type="NCBI Taxonomy" id="2852097"/>
    <lineage>
        <taxon>Bacteria</taxon>
        <taxon>Pseudomonadati</taxon>
        <taxon>Pseudomonadota</taxon>
        <taxon>Alphaproteobacteria</taxon>
        <taxon>Rhodobacterales</taxon>
        <taxon>Paracoccaceae</taxon>
        <taxon>Paragemmobacter</taxon>
    </lineage>
</organism>
<sequence>MMSLALARLVVEWVDADPEAPVGRPKRGIMGWFATARQARRARLELETAVQRLAELSPHLLDDIGVGGDVTPEPAVRGAVLPAIAEQPAHKVVPTVSLSPKGAVGAPAAAQSAGPATAKAVRRARRGALVRLPAPAPVAAA</sequence>
<proteinExistence type="predicted"/>
<keyword evidence="2" id="KW-1185">Reference proteome</keyword>
<reference evidence="1 2" key="1">
    <citation type="submission" date="2021-06" db="EMBL/GenBank/DDBJ databases">
        <title>Rhodobacteraceae bacterium strain HSP-20.</title>
        <authorList>
            <person name="Chen W.-M."/>
        </authorList>
    </citation>
    <scope>NUCLEOTIDE SEQUENCE [LARGE SCALE GENOMIC DNA]</scope>
    <source>
        <strain evidence="1 2">HSP-20</strain>
    </source>
</reference>
<evidence type="ECO:0000313" key="1">
    <source>
        <dbReference type="EMBL" id="MBU9696593.1"/>
    </source>
</evidence>